<dbReference type="InterPro" id="IPR050300">
    <property type="entry name" value="GDXG_lipolytic_enzyme"/>
</dbReference>
<sequence>MFGCNEATRLEAEDALEPLLSGLRAGTRRVPRHRISRLLVVKTATCPPCRTFSIILPVPISSYPPRVRTIDESLVVSSTSHCNQYNNATRQRPATMALRFDPEYQAAIAARDSGGGGPAPPAPFKDVFELRAFSEPMLRTVLRAQPAPDNVFETRIPFTSHDGQEVGLYRFATQEMIDSREPLAAVVYVHGGGMVSCDVDIFSPQIKRFVEMVGMPFFAVDYRLAPEFPDGLGAEDVYLGLKYLSEHAARWNVDNGNIVIMGDSAGGGLAAGATLMARDKSLQPPLRKQVLVYPMLDDRTSVPEKAAIYPLLSWKAHDSVLAWRAVLGDKAGDPRPSATEAGISLYAAPGRASVEELRGLPRTYVDVGGLDLFRDECVDFVRRLCEAEVEVEFHLWPGLPHGFESAPGIGWVRRALEARNDALRRI</sequence>
<accession>A0AAJ0AH94</accession>
<dbReference type="InterPro" id="IPR013094">
    <property type="entry name" value="AB_hydrolase_3"/>
</dbReference>
<dbReference type="Pfam" id="PF07859">
    <property type="entry name" value="Abhydrolase_3"/>
    <property type="match status" value="1"/>
</dbReference>
<dbReference type="SUPFAM" id="SSF53474">
    <property type="entry name" value="alpha/beta-Hydrolases"/>
    <property type="match status" value="1"/>
</dbReference>
<protein>
    <submittedName>
        <fullName evidence="3">Alpha/Beta hydrolase protein</fullName>
    </submittedName>
</protein>
<dbReference type="PANTHER" id="PTHR48081:SF8">
    <property type="entry name" value="ALPHA_BETA HYDROLASE FOLD-3 DOMAIN-CONTAINING PROTEIN-RELATED"/>
    <property type="match status" value="1"/>
</dbReference>
<dbReference type="InterPro" id="IPR029058">
    <property type="entry name" value="AB_hydrolase_fold"/>
</dbReference>
<dbReference type="RefSeq" id="XP_060427863.1">
    <property type="nucleotide sequence ID" value="XM_060565889.1"/>
</dbReference>
<keyword evidence="4" id="KW-1185">Reference proteome</keyword>
<organism evidence="3 4">
    <name type="scientific">Colletotrichum godetiae</name>
    <dbReference type="NCBI Taxonomy" id="1209918"/>
    <lineage>
        <taxon>Eukaryota</taxon>
        <taxon>Fungi</taxon>
        <taxon>Dikarya</taxon>
        <taxon>Ascomycota</taxon>
        <taxon>Pezizomycotina</taxon>
        <taxon>Sordariomycetes</taxon>
        <taxon>Hypocreomycetidae</taxon>
        <taxon>Glomerellales</taxon>
        <taxon>Glomerellaceae</taxon>
        <taxon>Colletotrichum</taxon>
        <taxon>Colletotrichum acutatum species complex</taxon>
    </lineage>
</organism>
<dbReference type="Proteomes" id="UP001224890">
    <property type="component" value="Unassembled WGS sequence"/>
</dbReference>
<keyword evidence="1 3" id="KW-0378">Hydrolase</keyword>
<name>A0AAJ0AH94_9PEZI</name>
<dbReference type="GeneID" id="85450415"/>
<gene>
    <name evidence="3" type="ORF">BDP55DRAFT_192827</name>
</gene>
<evidence type="ECO:0000256" key="1">
    <source>
        <dbReference type="ARBA" id="ARBA00022801"/>
    </source>
</evidence>
<proteinExistence type="predicted"/>
<evidence type="ECO:0000313" key="3">
    <source>
        <dbReference type="EMBL" id="KAK1673860.1"/>
    </source>
</evidence>
<dbReference type="EMBL" id="JAHMHR010000028">
    <property type="protein sequence ID" value="KAK1673860.1"/>
    <property type="molecule type" value="Genomic_DNA"/>
</dbReference>
<dbReference type="Gene3D" id="3.40.50.1820">
    <property type="entry name" value="alpha/beta hydrolase"/>
    <property type="match status" value="1"/>
</dbReference>
<dbReference type="PANTHER" id="PTHR48081">
    <property type="entry name" value="AB HYDROLASE SUPERFAMILY PROTEIN C4A8.06C"/>
    <property type="match status" value="1"/>
</dbReference>
<evidence type="ECO:0000259" key="2">
    <source>
        <dbReference type="Pfam" id="PF07859"/>
    </source>
</evidence>
<evidence type="ECO:0000313" key="4">
    <source>
        <dbReference type="Proteomes" id="UP001224890"/>
    </source>
</evidence>
<feature type="domain" description="Alpha/beta hydrolase fold-3" evidence="2">
    <location>
        <begin position="186"/>
        <end position="404"/>
    </location>
</feature>
<comment type="caution">
    <text evidence="3">The sequence shown here is derived from an EMBL/GenBank/DDBJ whole genome shotgun (WGS) entry which is preliminary data.</text>
</comment>
<dbReference type="AlphaFoldDB" id="A0AAJ0AH94"/>
<reference evidence="3" key="1">
    <citation type="submission" date="2021-06" db="EMBL/GenBank/DDBJ databases">
        <title>Comparative genomics, transcriptomics and evolutionary studies reveal genomic signatures of adaptation to plant cell wall in hemibiotrophic fungi.</title>
        <authorList>
            <consortium name="DOE Joint Genome Institute"/>
            <person name="Baroncelli R."/>
            <person name="Diaz J.F."/>
            <person name="Benocci T."/>
            <person name="Peng M."/>
            <person name="Battaglia E."/>
            <person name="Haridas S."/>
            <person name="Andreopoulos W."/>
            <person name="Labutti K."/>
            <person name="Pangilinan J."/>
            <person name="Floch G.L."/>
            <person name="Makela M.R."/>
            <person name="Henrissat B."/>
            <person name="Grigoriev I.V."/>
            <person name="Crouch J.A."/>
            <person name="De Vries R.P."/>
            <person name="Sukno S.A."/>
            <person name="Thon M.R."/>
        </authorList>
    </citation>
    <scope>NUCLEOTIDE SEQUENCE</scope>
    <source>
        <strain evidence="3">CBS 193.32</strain>
    </source>
</reference>
<dbReference type="GO" id="GO:0016787">
    <property type="term" value="F:hydrolase activity"/>
    <property type="evidence" value="ECO:0007669"/>
    <property type="project" value="UniProtKB-KW"/>
</dbReference>